<feature type="region of interest" description="Disordered" evidence="1">
    <location>
        <begin position="147"/>
        <end position="171"/>
    </location>
</feature>
<gene>
    <name evidence="2" type="ORF">Vgi01_48430</name>
</gene>
<dbReference type="InterPro" id="IPR025444">
    <property type="entry name" value="Monooxy_af470"/>
</dbReference>
<accession>A0ABQ4IJS4</accession>
<evidence type="ECO:0008006" key="4">
    <source>
        <dbReference type="Google" id="ProtNLM"/>
    </source>
</evidence>
<evidence type="ECO:0000256" key="1">
    <source>
        <dbReference type="SAM" id="MobiDB-lite"/>
    </source>
</evidence>
<keyword evidence="3" id="KW-1185">Reference proteome</keyword>
<evidence type="ECO:0000313" key="2">
    <source>
        <dbReference type="EMBL" id="GIJ18159.1"/>
    </source>
</evidence>
<comment type="caution">
    <text evidence="2">The sequence shown here is derived from an EMBL/GenBank/DDBJ whole genome shotgun (WGS) entry which is preliminary data.</text>
</comment>
<sequence length="192" mass="21253">MGPRMTAEIEGDFAVFMTGMRINNFFKVNRWLPTFWSMGGVLKAMFADQEATGALHAHAYWGNRGAVMIAYFRSIEHLERFANNRELAHSKALQDYFRRMKDNNVVGIWHESYVVRNGEYEAVYNHMPEATGLAAAGECVPVNRRGNSASARRATGARTAAEAAAGSGRDVEPVEPVVDEIFPAVAPDRSIA</sequence>
<proteinExistence type="predicted"/>
<reference evidence="2 3" key="1">
    <citation type="submission" date="2021-01" db="EMBL/GenBank/DDBJ databases">
        <title>Whole genome shotgun sequence of Verrucosispora gifhornensis NBRC 16317.</title>
        <authorList>
            <person name="Komaki H."/>
            <person name="Tamura T."/>
        </authorList>
    </citation>
    <scope>NUCLEOTIDE SEQUENCE [LARGE SCALE GENOMIC DNA]</scope>
    <source>
        <strain evidence="2 3">NBRC 16317</strain>
    </source>
</reference>
<dbReference type="EMBL" id="BOPA01000037">
    <property type="protein sequence ID" value="GIJ18159.1"/>
    <property type="molecule type" value="Genomic_DNA"/>
</dbReference>
<dbReference type="Pfam" id="PF13826">
    <property type="entry name" value="Monooxy_af470-like"/>
    <property type="match status" value="1"/>
</dbReference>
<evidence type="ECO:0000313" key="3">
    <source>
        <dbReference type="Proteomes" id="UP000647860"/>
    </source>
</evidence>
<protein>
    <recommendedName>
        <fullName evidence="4">DUF4188 domain-containing protein</fullName>
    </recommendedName>
</protein>
<organism evidence="2 3">
    <name type="scientific">Micromonospora gifhornensis</name>
    <dbReference type="NCBI Taxonomy" id="84594"/>
    <lineage>
        <taxon>Bacteria</taxon>
        <taxon>Bacillati</taxon>
        <taxon>Actinomycetota</taxon>
        <taxon>Actinomycetes</taxon>
        <taxon>Micromonosporales</taxon>
        <taxon>Micromonosporaceae</taxon>
        <taxon>Micromonospora</taxon>
    </lineage>
</organism>
<name>A0ABQ4IJS4_9ACTN</name>
<dbReference type="Proteomes" id="UP000647860">
    <property type="component" value="Unassembled WGS sequence"/>
</dbReference>